<dbReference type="NCBIfam" id="TIGR01167">
    <property type="entry name" value="LPXTG_anchor"/>
    <property type="match status" value="1"/>
</dbReference>
<evidence type="ECO:0000313" key="10">
    <source>
        <dbReference type="Proteomes" id="UP000216004"/>
    </source>
</evidence>
<keyword evidence="1" id="KW-0134">Cell wall</keyword>
<dbReference type="InterPro" id="IPR013783">
    <property type="entry name" value="Ig-like_fold"/>
</dbReference>
<dbReference type="Pfam" id="PF00746">
    <property type="entry name" value="Gram_pos_anchor"/>
    <property type="match status" value="1"/>
</dbReference>
<name>A0A261EQT8_9BIFI</name>
<feature type="domain" description="SpaA-like prealbumin fold" evidence="8">
    <location>
        <begin position="465"/>
        <end position="558"/>
    </location>
</feature>
<feature type="region of interest" description="Disordered" evidence="5">
    <location>
        <begin position="415"/>
        <end position="460"/>
    </location>
</feature>
<feature type="compositionally biased region" description="Polar residues" evidence="5">
    <location>
        <begin position="73"/>
        <end position="88"/>
    </location>
</feature>
<evidence type="ECO:0000259" key="7">
    <source>
        <dbReference type="Pfam" id="PF00746"/>
    </source>
</evidence>
<protein>
    <submittedName>
        <fullName evidence="9">Uncharacterized protein</fullName>
    </submittedName>
</protein>
<accession>A0A261EQT8</accession>
<proteinExistence type="predicted"/>
<gene>
    <name evidence="9" type="ORF">BOCO_1026</name>
</gene>
<feature type="region of interest" description="Disordered" evidence="5">
    <location>
        <begin position="73"/>
        <end position="92"/>
    </location>
</feature>
<evidence type="ECO:0000259" key="8">
    <source>
        <dbReference type="Pfam" id="PF17802"/>
    </source>
</evidence>
<organism evidence="9 10">
    <name type="scientific">Bombiscardovia coagulans</name>
    <dbReference type="NCBI Taxonomy" id="686666"/>
    <lineage>
        <taxon>Bacteria</taxon>
        <taxon>Bacillati</taxon>
        <taxon>Actinomycetota</taxon>
        <taxon>Actinomycetes</taxon>
        <taxon>Bifidobacteriales</taxon>
        <taxon>Bifidobacteriaceae</taxon>
        <taxon>Bombiscardovia</taxon>
    </lineage>
</organism>
<reference evidence="9 10" key="1">
    <citation type="journal article" date="2017" name="BMC Genomics">
        <title>Comparative genomic and phylogenomic analyses of the Bifidobacteriaceae family.</title>
        <authorList>
            <person name="Lugli G.A."/>
            <person name="Milani C."/>
            <person name="Turroni F."/>
            <person name="Duranti S."/>
            <person name="Mancabelli L."/>
            <person name="Mangifesta M."/>
            <person name="Ferrario C."/>
            <person name="Modesto M."/>
            <person name="Mattarelli P."/>
            <person name="Jiri K."/>
            <person name="van Sinderen D."/>
            <person name="Ventura M."/>
        </authorList>
    </citation>
    <scope>NUCLEOTIDE SEQUENCE [LARGE SCALE GENOMIC DNA]</scope>
    <source>
        <strain evidence="9 10">DSM 22924</strain>
    </source>
</reference>
<keyword evidence="6" id="KW-0812">Transmembrane</keyword>
<evidence type="ECO:0000256" key="4">
    <source>
        <dbReference type="ARBA" id="ARBA00023088"/>
    </source>
</evidence>
<dbReference type="OrthoDB" id="3240424at2"/>
<evidence type="ECO:0000313" key="9">
    <source>
        <dbReference type="EMBL" id="OZG49217.1"/>
    </source>
</evidence>
<evidence type="ECO:0000256" key="6">
    <source>
        <dbReference type="SAM" id="Phobius"/>
    </source>
</evidence>
<keyword evidence="6" id="KW-1133">Transmembrane helix</keyword>
<keyword evidence="4" id="KW-0572">Peptidoglycan-anchor</keyword>
<evidence type="ECO:0000256" key="2">
    <source>
        <dbReference type="ARBA" id="ARBA00022525"/>
    </source>
</evidence>
<dbReference type="Gene3D" id="2.60.40.10">
    <property type="entry name" value="Immunoglobulins"/>
    <property type="match status" value="2"/>
</dbReference>
<evidence type="ECO:0000256" key="1">
    <source>
        <dbReference type="ARBA" id="ARBA00022512"/>
    </source>
</evidence>
<dbReference type="AlphaFoldDB" id="A0A261EQT8"/>
<dbReference type="EMBL" id="MWWS01000005">
    <property type="protein sequence ID" value="OZG49217.1"/>
    <property type="molecule type" value="Genomic_DNA"/>
</dbReference>
<keyword evidence="2" id="KW-0964">Secreted</keyword>
<dbReference type="Pfam" id="PF17802">
    <property type="entry name" value="SpaA"/>
    <property type="match status" value="1"/>
</dbReference>
<dbReference type="RefSeq" id="WP_094723042.1">
    <property type="nucleotide sequence ID" value="NZ_MWWS01000005.1"/>
</dbReference>
<sequence>MRIQNEKAGSISLGKRLLGLSVAALTTMTAFLVAVPGAQAANSAGFEYKPEDGFVKGAIDTSKKPTLELTKYVTSSPNDGAPTGSISDAPSGKGTAANVNFILTEVKPKGGADPSTMKANDPQTYEEVVPSAKYSGTTDGLGKIVTGGTAPTGAVGVWRNVSNTSNTVEAAKTGSIAVFPGGQHWYLLTENPDTKPANHQISDNTIFGLPFGTRGKVVGDTGDYDNGYVYNLHIYPKNHSSGQLEKNATEIDRGTTGEFKKINGNEDKHVQIGDSVKYDITQNILNGDGAQGDGKLYRGKIKATGPQLKISDRLTSALQFGEATARISYVENGNTIVKPVTGFRVEGPDGNNPKRLADESQTMFVGPATSTDGTKYVSVIFDGNSWILPPTVPTEGVSNLQIIVTIKAKVVSANDSVGSTPGKLVNSASADFPDNKDNKDTTNPDNPNKPKPLDPPAKDELGAASFQVGKVDHSTNRPLAGAVFRLGKLDDPDQYLFSDGKFHKNGEPNLTATPIEAISDQNGVVSFVALPISDPNNAANIATNVQYTLKEYAAPQDHDLIPVGFKMVDFSQYAGQSWGAAMAAHPAGITPDLTKLNLGVYEATGANIKNADGVAVTKVIANWRGDEKGKPIGLPLTGGKGIILLLIVGLAIMGGVLVVRNRKNSSVSRSI</sequence>
<keyword evidence="10" id="KW-1185">Reference proteome</keyword>
<dbReference type="InterPro" id="IPR019931">
    <property type="entry name" value="LPXTG_anchor"/>
</dbReference>
<dbReference type="GO" id="GO:0005975">
    <property type="term" value="P:carbohydrate metabolic process"/>
    <property type="evidence" value="ECO:0007669"/>
    <property type="project" value="UniProtKB-ARBA"/>
</dbReference>
<feature type="domain" description="Gram-positive cocci surface proteins LPxTG" evidence="7">
    <location>
        <begin position="627"/>
        <end position="664"/>
    </location>
</feature>
<dbReference type="Proteomes" id="UP000216004">
    <property type="component" value="Unassembled WGS sequence"/>
</dbReference>
<feature type="compositionally biased region" description="Basic and acidic residues" evidence="5">
    <location>
        <begin position="433"/>
        <end position="442"/>
    </location>
</feature>
<dbReference type="InterPro" id="IPR041033">
    <property type="entry name" value="SpaA_PFL_dom_1"/>
</dbReference>
<evidence type="ECO:0000256" key="5">
    <source>
        <dbReference type="SAM" id="MobiDB-lite"/>
    </source>
</evidence>
<comment type="caution">
    <text evidence="9">The sequence shown here is derived from an EMBL/GenBank/DDBJ whole genome shotgun (WGS) entry which is preliminary data.</text>
</comment>
<evidence type="ECO:0000256" key="3">
    <source>
        <dbReference type="ARBA" id="ARBA00022729"/>
    </source>
</evidence>
<dbReference type="Gene3D" id="2.60.40.740">
    <property type="match status" value="1"/>
</dbReference>
<feature type="transmembrane region" description="Helical" evidence="6">
    <location>
        <begin position="641"/>
        <end position="659"/>
    </location>
</feature>
<keyword evidence="6" id="KW-0472">Membrane</keyword>
<keyword evidence="3" id="KW-0732">Signal</keyword>